<evidence type="ECO:0000256" key="5">
    <source>
        <dbReference type="ARBA" id="ARBA00022741"/>
    </source>
</evidence>
<dbReference type="InterPro" id="IPR027417">
    <property type="entry name" value="P-loop_NTPase"/>
</dbReference>
<comment type="similarity">
    <text evidence="2">Belongs to the ABC transporter superfamily.</text>
</comment>
<gene>
    <name evidence="12" type="ordered locus">Bind_1909</name>
</gene>
<dbReference type="PROSITE" id="PS50929">
    <property type="entry name" value="ABC_TM1F"/>
    <property type="match status" value="1"/>
</dbReference>
<dbReference type="Gene3D" id="1.20.1560.10">
    <property type="entry name" value="ABC transporter type 1, transmembrane domain"/>
    <property type="match status" value="1"/>
</dbReference>
<dbReference type="GO" id="GO:0005886">
    <property type="term" value="C:plasma membrane"/>
    <property type="evidence" value="ECO:0007669"/>
    <property type="project" value="UniProtKB-SubCell"/>
</dbReference>
<keyword evidence="5" id="KW-0547">Nucleotide-binding</keyword>
<dbReference type="InterPro" id="IPR017871">
    <property type="entry name" value="ABC_transporter-like_CS"/>
</dbReference>
<dbReference type="InterPro" id="IPR003593">
    <property type="entry name" value="AAA+_ATPase"/>
</dbReference>
<keyword evidence="8 9" id="KW-0472">Membrane</keyword>
<keyword evidence="4 9" id="KW-0812">Transmembrane</keyword>
<dbReference type="GO" id="GO:0016887">
    <property type="term" value="F:ATP hydrolysis activity"/>
    <property type="evidence" value="ECO:0007669"/>
    <property type="project" value="InterPro"/>
</dbReference>
<dbReference type="Pfam" id="PF00005">
    <property type="entry name" value="ABC_tran"/>
    <property type="match status" value="1"/>
</dbReference>
<feature type="transmembrane region" description="Helical" evidence="9">
    <location>
        <begin position="45"/>
        <end position="66"/>
    </location>
</feature>
<dbReference type="Proteomes" id="UP000001695">
    <property type="component" value="Chromosome"/>
</dbReference>
<dbReference type="SUPFAM" id="SSF90123">
    <property type="entry name" value="ABC transporter transmembrane region"/>
    <property type="match status" value="1"/>
</dbReference>
<dbReference type="SUPFAM" id="SSF52540">
    <property type="entry name" value="P-loop containing nucleoside triphosphate hydrolases"/>
    <property type="match status" value="1"/>
</dbReference>
<dbReference type="HOGENOM" id="CLU_000604_84_1_5"/>
<evidence type="ECO:0000259" key="10">
    <source>
        <dbReference type="PROSITE" id="PS50893"/>
    </source>
</evidence>
<dbReference type="Gene3D" id="3.40.50.300">
    <property type="entry name" value="P-loop containing nucleotide triphosphate hydrolases"/>
    <property type="match status" value="1"/>
</dbReference>
<name>B2IED5_BEII9</name>
<keyword evidence="6" id="KW-0067">ATP-binding</keyword>
<organism evidence="12 13">
    <name type="scientific">Beijerinckia indica subsp. indica (strain ATCC 9039 / DSM 1715 / NCIMB 8712)</name>
    <dbReference type="NCBI Taxonomy" id="395963"/>
    <lineage>
        <taxon>Bacteria</taxon>
        <taxon>Pseudomonadati</taxon>
        <taxon>Pseudomonadota</taxon>
        <taxon>Alphaproteobacteria</taxon>
        <taxon>Hyphomicrobiales</taxon>
        <taxon>Beijerinckiaceae</taxon>
        <taxon>Beijerinckia</taxon>
    </lineage>
</organism>
<dbReference type="RefSeq" id="WP_012384890.1">
    <property type="nucleotide sequence ID" value="NC_010581.1"/>
</dbReference>
<dbReference type="GO" id="GO:0140359">
    <property type="term" value="F:ABC-type transporter activity"/>
    <property type="evidence" value="ECO:0007669"/>
    <property type="project" value="InterPro"/>
</dbReference>
<dbReference type="PANTHER" id="PTHR24221">
    <property type="entry name" value="ATP-BINDING CASSETTE SUB-FAMILY B"/>
    <property type="match status" value="1"/>
</dbReference>
<feature type="transmembrane region" description="Helical" evidence="9">
    <location>
        <begin position="170"/>
        <end position="192"/>
    </location>
</feature>
<evidence type="ECO:0000256" key="8">
    <source>
        <dbReference type="ARBA" id="ARBA00023136"/>
    </source>
</evidence>
<sequence>MSLFTSFPASAQHQKPARKIDFGVTTRKLWPYLWPADRPDLKKRIYLSLMLLLAAKIVTVTIPYSFKWAVDALALPQDNGQGTAASLALHPVFAGPIVLTLLYGLLRIVMALLTQVRDGVFADVAMHAVRRLARDVFVHLHSLSLRFHLERKTGGLTRILERGRNSIETIVRTTVLTAIPTAVEFVLILGILLHQFDWRYALIVITMIIAYTSYTTACTNWRIGIRKAMNESDTDANTKAIDSLLNFETVKYFNAEAREKRRYDDSISRYEQMSIKTYTSLAWLNAGQAVIFTLGLTLVMVLCIRGIHEGTNTPGDFVLINAMMIQLYQPLSYMGLVYREIRQSTLDIETMFEILGKSPEVADRPGAKPLIVREGGLRLDHVSFHYDERRPILKDVSFEVPPGKTVAIVGPSGAGKSTLSRLIFRFYEPSSGHITIDGQDIGAVTQVSLRGALGIVPQDTVLFNDTLDYNIRYGRPDATDAEVREAAHLAQIDGFIESAPGGYQAAVGERGLKLSGGEKQRVAIARTILKAPPILVLDEATSALDSFTERAIQGALDQVARGRTTLVIAHRLSTIVGADEILVLDKGEIVERGTHAELVAQQGIYASMWSRQHDVELAEEILRRAAAEEGQAVEISLGERGKRQEKDEATTALKLGKGDFEETEEHAGLTGL</sequence>
<evidence type="ECO:0000259" key="11">
    <source>
        <dbReference type="PROSITE" id="PS50929"/>
    </source>
</evidence>
<evidence type="ECO:0000256" key="6">
    <source>
        <dbReference type="ARBA" id="ARBA00022840"/>
    </source>
</evidence>
<proteinExistence type="inferred from homology"/>
<keyword evidence="3" id="KW-0813">Transport</keyword>
<dbReference type="InterPro" id="IPR036640">
    <property type="entry name" value="ABC1_TM_sf"/>
</dbReference>
<dbReference type="PANTHER" id="PTHR24221:SF654">
    <property type="entry name" value="ATP-BINDING CASSETTE SUB-FAMILY B MEMBER 6"/>
    <property type="match status" value="1"/>
</dbReference>
<reference evidence="12 13" key="2">
    <citation type="journal article" date="2010" name="J. Bacteriol.">
        <title>Complete genome sequence of Beijerinckia indica subsp. indica.</title>
        <authorList>
            <person name="Tamas I."/>
            <person name="Dedysh S.N."/>
            <person name="Liesack W."/>
            <person name="Stott M.B."/>
            <person name="Alam M."/>
            <person name="Murrell J.C."/>
            <person name="Dunfield P.F."/>
        </authorList>
    </citation>
    <scope>NUCLEOTIDE SEQUENCE [LARGE SCALE GENOMIC DNA]</scope>
    <source>
        <strain evidence="13">ATCC 9039 / DSM 1715 / NCIMB 8712</strain>
    </source>
</reference>
<dbReference type="SMART" id="SM00382">
    <property type="entry name" value="AAA"/>
    <property type="match status" value="1"/>
</dbReference>
<accession>B2IED5</accession>
<dbReference type="eggNOG" id="COG5265">
    <property type="taxonomic scope" value="Bacteria"/>
</dbReference>
<dbReference type="GO" id="GO:0005524">
    <property type="term" value="F:ATP binding"/>
    <property type="evidence" value="ECO:0007669"/>
    <property type="project" value="UniProtKB-KW"/>
</dbReference>
<dbReference type="PROSITE" id="PS00211">
    <property type="entry name" value="ABC_TRANSPORTER_1"/>
    <property type="match status" value="1"/>
</dbReference>
<evidence type="ECO:0000256" key="3">
    <source>
        <dbReference type="ARBA" id="ARBA00022448"/>
    </source>
</evidence>
<evidence type="ECO:0000256" key="1">
    <source>
        <dbReference type="ARBA" id="ARBA00004651"/>
    </source>
</evidence>
<dbReference type="STRING" id="395963.Bind_1909"/>
<dbReference type="CDD" id="cd18582">
    <property type="entry name" value="ABC_6TM_ATM1_ABCB7"/>
    <property type="match status" value="1"/>
</dbReference>
<dbReference type="Pfam" id="PF00664">
    <property type="entry name" value="ABC_membrane"/>
    <property type="match status" value="1"/>
</dbReference>
<dbReference type="InterPro" id="IPR011527">
    <property type="entry name" value="ABC1_TM_dom"/>
</dbReference>
<comment type="subcellular location">
    <subcellularLocation>
        <location evidence="1">Cell membrane</location>
        <topology evidence="1">Multi-pass membrane protein</topology>
    </subcellularLocation>
</comment>
<dbReference type="CDD" id="cd03253">
    <property type="entry name" value="ABCC_ATM1_transporter"/>
    <property type="match status" value="1"/>
</dbReference>
<dbReference type="PROSITE" id="PS50893">
    <property type="entry name" value="ABC_TRANSPORTER_2"/>
    <property type="match status" value="1"/>
</dbReference>
<feature type="domain" description="ABC transporter" evidence="10">
    <location>
        <begin position="377"/>
        <end position="611"/>
    </location>
</feature>
<protein>
    <submittedName>
        <fullName evidence="12">ABC transporter related</fullName>
    </submittedName>
</protein>
<evidence type="ECO:0000256" key="2">
    <source>
        <dbReference type="ARBA" id="ARBA00005417"/>
    </source>
</evidence>
<keyword evidence="13" id="KW-1185">Reference proteome</keyword>
<feature type="domain" description="ABC transmembrane type-1" evidence="11">
    <location>
        <begin position="47"/>
        <end position="343"/>
    </location>
</feature>
<dbReference type="EMBL" id="CP001016">
    <property type="protein sequence ID" value="ACB95533.1"/>
    <property type="molecule type" value="Genomic_DNA"/>
</dbReference>
<evidence type="ECO:0000313" key="13">
    <source>
        <dbReference type="Proteomes" id="UP000001695"/>
    </source>
</evidence>
<dbReference type="KEGG" id="bid:Bind_1909"/>
<feature type="transmembrane region" description="Helical" evidence="9">
    <location>
        <begin position="282"/>
        <end position="307"/>
    </location>
</feature>
<evidence type="ECO:0000313" key="12">
    <source>
        <dbReference type="EMBL" id="ACB95533.1"/>
    </source>
</evidence>
<feature type="transmembrane region" description="Helical" evidence="9">
    <location>
        <begin position="86"/>
        <end position="106"/>
    </location>
</feature>
<dbReference type="OrthoDB" id="9804259at2"/>
<dbReference type="InterPro" id="IPR003439">
    <property type="entry name" value="ABC_transporter-like_ATP-bd"/>
</dbReference>
<dbReference type="InterPro" id="IPR039421">
    <property type="entry name" value="Type_1_exporter"/>
</dbReference>
<keyword evidence="7 9" id="KW-1133">Transmembrane helix</keyword>
<dbReference type="FunFam" id="3.40.50.300:FF:000186">
    <property type="entry name" value="ATP-binding cassette sub-family B member 7, mitochondrial"/>
    <property type="match status" value="1"/>
</dbReference>
<feature type="transmembrane region" description="Helical" evidence="9">
    <location>
        <begin position="198"/>
        <end position="217"/>
    </location>
</feature>
<reference evidence="13" key="1">
    <citation type="submission" date="2008-03" db="EMBL/GenBank/DDBJ databases">
        <title>Complete sequence of chromosome of Beijerinckia indica subsp. indica ATCC 9039.</title>
        <authorList>
            <consortium name="US DOE Joint Genome Institute"/>
            <person name="Copeland A."/>
            <person name="Lucas S."/>
            <person name="Lapidus A."/>
            <person name="Glavina del Rio T."/>
            <person name="Dalin E."/>
            <person name="Tice H."/>
            <person name="Bruce D."/>
            <person name="Goodwin L."/>
            <person name="Pitluck S."/>
            <person name="LaButti K."/>
            <person name="Schmutz J."/>
            <person name="Larimer F."/>
            <person name="Land M."/>
            <person name="Hauser L."/>
            <person name="Kyrpides N."/>
            <person name="Mikhailova N."/>
            <person name="Dunfield P.F."/>
            <person name="Dedysh S.N."/>
            <person name="Liesack W."/>
            <person name="Saw J.H."/>
            <person name="Alam M."/>
            <person name="Chen Y."/>
            <person name="Murrell J.C."/>
            <person name="Richardson P."/>
        </authorList>
    </citation>
    <scope>NUCLEOTIDE SEQUENCE [LARGE SCALE GENOMIC DNA]</scope>
    <source>
        <strain evidence="13">ATCC 9039 / DSM 1715 / NCIMB 8712</strain>
    </source>
</reference>
<evidence type="ECO:0000256" key="4">
    <source>
        <dbReference type="ARBA" id="ARBA00022692"/>
    </source>
</evidence>
<evidence type="ECO:0000256" key="9">
    <source>
        <dbReference type="SAM" id="Phobius"/>
    </source>
</evidence>
<evidence type="ECO:0000256" key="7">
    <source>
        <dbReference type="ARBA" id="ARBA00022989"/>
    </source>
</evidence>
<dbReference type="AlphaFoldDB" id="B2IED5"/>